<dbReference type="EnsemblMetazoa" id="tetur31g00030.1">
    <property type="protein sequence ID" value="tetur31g00030.1"/>
    <property type="gene ID" value="tetur31g00030"/>
</dbReference>
<sequence>MQKKSIGQKKCKPGRINMHAKYKSG</sequence>
<feature type="region of interest" description="Disordered" evidence="1">
    <location>
        <begin position="1"/>
        <end position="25"/>
    </location>
</feature>
<accession>T1L106</accession>
<protein>
    <submittedName>
        <fullName evidence="2">Uncharacterized protein</fullName>
    </submittedName>
</protein>
<dbReference type="HOGENOM" id="CLU_3419674_0_0_1"/>
<keyword evidence="3" id="KW-1185">Reference proteome</keyword>
<evidence type="ECO:0000313" key="3">
    <source>
        <dbReference type="Proteomes" id="UP000015104"/>
    </source>
</evidence>
<reference evidence="3" key="1">
    <citation type="submission" date="2011-08" db="EMBL/GenBank/DDBJ databases">
        <authorList>
            <person name="Rombauts S."/>
        </authorList>
    </citation>
    <scope>NUCLEOTIDE SEQUENCE</scope>
    <source>
        <strain evidence="3">London</strain>
    </source>
</reference>
<reference evidence="2" key="2">
    <citation type="submission" date="2015-06" db="UniProtKB">
        <authorList>
            <consortium name="EnsemblMetazoa"/>
        </authorList>
    </citation>
    <scope>IDENTIFICATION</scope>
</reference>
<proteinExistence type="predicted"/>
<evidence type="ECO:0000256" key="1">
    <source>
        <dbReference type="SAM" id="MobiDB-lite"/>
    </source>
</evidence>
<dbReference type="EMBL" id="CAEY01000886">
    <property type="status" value="NOT_ANNOTATED_CDS"/>
    <property type="molecule type" value="Genomic_DNA"/>
</dbReference>
<name>T1L106_TETUR</name>
<organism evidence="2 3">
    <name type="scientific">Tetranychus urticae</name>
    <name type="common">Two-spotted spider mite</name>
    <dbReference type="NCBI Taxonomy" id="32264"/>
    <lineage>
        <taxon>Eukaryota</taxon>
        <taxon>Metazoa</taxon>
        <taxon>Ecdysozoa</taxon>
        <taxon>Arthropoda</taxon>
        <taxon>Chelicerata</taxon>
        <taxon>Arachnida</taxon>
        <taxon>Acari</taxon>
        <taxon>Acariformes</taxon>
        <taxon>Trombidiformes</taxon>
        <taxon>Prostigmata</taxon>
        <taxon>Eleutherengona</taxon>
        <taxon>Raphignathae</taxon>
        <taxon>Tetranychoidea</taxon>
        <taxon>Tetranychidae</taxon>
        <taxon>Tetranychus</taxon>
    </lineage>
</organism>
<evidence type="ECO:0000313" key="2">
    <source>
        <dbReference type="EnsemblMetazoa" id="tetur31g00030.1"/>
    </source>
</evidence>
<dbReference type="Proteomes" id="UP000015104">
    <property type="component" value="Unassembled WGS sequence"/>
</dbReference>
<dbReference type="AlphaFoldDB" id="T1L106"/>